<dbReference type="SUPFAM" id="SSF53448">
    <property type="entry name" value="Nucleotide-diphospho-sugar transferases"/>
    <property type="match status" value="1"/>
</dbReference>
<dbReference type="InterPro" id="IPR001173">
    <property type="entry name" value="Glyco_trans_2-like"/>
</dbReference>
<reference evidence="2" key="1">
    <citation type="submission" date="2020-03" db="EMBL/GenBank/DDBJ databases">
        <title>Genome of Pelagibius litoralis DSM 21314T.</title>
        <authorList>
            <person name="Wang G."/>
        </authorList>
    </citation>
    <scope>NUCLEOTIDE SEQUENCE</scope>
    <source>
        <strain evidence="2">DSM 21314</strain>
    </source>
</reference>
<dbReference type="AlphaFoldDB" id="A0A967C6U4"/>
<organism evidence="2 3">
    <name type="scientific">Pelagibius litoralis</name>
    <dbReference type="NCBI Taxonomy" id="374515"/>
    <lineage>
        <taxon>Bacteria</taxon>
        <taxon>Pseudomonadati</taxon>
        <taxon>Pseudomonadota</taxon>
        <taxon>Alphaproteobacteria</taxon>
        <taxon>Rhodospirillales</taxon>
        <taxon>Rhodovibrionaceae</taxon>
        <taxon>Pelagibius</taxon>
    </lineage>
</organism>
<proteinExistence type="predicted"/>
<feature type="domain" description="Glycosyltransferase 2-like" evidence="1">
    <location>
        <begin position="17"/>
        <end position="136"/>
    </location>
</feature>
<dbReference type="CDD" id="cd00761">
    <property type="entry name" value="Glyco_tranf_GTA_type"/>
    <property type="match status" value="1"/>
</dbReference>
<evidence type="ECO:0000313" key="3">
    <source>
        <dbReference type="Proteomes" id="UP000761264"/>
    </source>
</evidence>
<evidence type="ECO:0000259" key="1">
    <source>
        <dbReference type="Pfam" id="PF00535"/>
    </source>
</evidence>
<accession>A0A967C6U4</accession>
<dbReference type="Pfam" id="PF00535">
    <property type="entry name" value="Glycos_transf_2"/>
    <property type="match status" value="1"/>
</dbReference>
<sequence length="332" mass="37065">MTEARATEDESRSPLVSVVIPAFDAAGFLRRTVASVQAQSLNDLEILIIDDCSGDETLTLARTLAADDPRIRVIAAERNGGPAVARNLGLGAAKGEWIALLDADDAFEAERLGRLVGLARDCGADLLADNLWLEEEEGVTEAMLPLSEAASCAPITAADFLRGNLPDPKRPRKSYGFLKPLMSRAFLERHHLRYDESLRFAEDFAFYLACFAAGGRFFLSQEPLYRYRLRPDSLTACHSTADLRRLQAVDERFLRDCDAASPDFRVALRLHKKSIDQRLQWRVVIDALKGRAWHKAVLASLKGWHVFGYVSSQLIAEIWRRLWQKRLGSTPA</sequence>
<dbReference type="RefSeq" id="WP_167221401.1">
    <property type="nucleotide sequence ID" value="NZ_JAAQPH010000002.1"/>
</dbReference>
<dbReference type="InterPro" id="IPR029044">
    <property type="entry name" value="Nucleotide-diphossugar_trans"/>
</dbReference>
<protein>
    <submittedName>
        <fullName evidence="2">Glycosyltransferase family 2 protein</fullName>
    </submittedName>
</protein>
<keyword evidence="3" id="KW-1185">Reference proteome</keyword>
<dbReference type="Gene3D" id="3.90.550.10">
    <property type="entry name" value="Spore Coat Polysaccharide Biosynthesis Protein SpsA, Chain A"/>
    <property type="match status" value="1"/>
</dbReference>
<evidence type="ECO:0000313" key="2">
    <source>
        <dbReference type="EMBL" id="NIA67647.1"/>
    </source>
</evidence>
<dbReference type="EMBL" id="JAAQPH010000002">
    <property type="protein sequence ID" value="NIA67647.1"/>
    <property type="molecule type" value="Genomic_DNA"/>
</dbReference>
<dbReference type="Proteomes" id="UP000761264">
    <property type="component" value="Unassembled WGS sequence"/>
</dbReference>
<gene>
    <name evidence="2" type="ORF">HBA54_03505</name>
</gene>
<name>A0A967C6U4_9PROT</name>
<dbReference type="PANTHER" id="PTHR43685:SF2">
    <property type="entry name" value="GLYCOSYLTRANSFERASE 2-LIKE DOMAIN-CONTAINING PROTEIN"/>
    <property type="match status" value="1"/>
</dbReference>
<comment type="caution">
    <text evidence="2">The sequence shown here is derived from an EMBL/GenBank/DDBJ whole genome shotgun (WGS) entry which is preliminary data.</text>
</comment>
<dbReference type="InterPro" id="IPR050834">
    <property type="entry name" value="Glycosyltransf_2"/>
</dbReference>
<dbReference type="PANTHER" id="PTHR43685">
    <property type="entry name" value="GLYCOSYLTRANSFERASE"/>
    <property type="match status" value="1"/>
</dbReference>